<dbReference type="CDD" id="cd00075">
    <property type="entry name" value="HATPase"/>
    <property type="match status" value="1"/>
</dbReference>
<keyword evidence="5" id="KW-0418">Kinase</keyword>
<keyword evidence="9" id="KW-1185">Reference proteome</keyword>
<dbReference type="Proteomes" id="UP001500227">
    <property type="component" value="Unassembled WGS sequence"/>
</dbReference>
<comment type="caution">
    <text evidence="8">The sequence shown here is derived from an EMBL/GenBank/DDBJ whole genome shotgun (WGS) entry which is preliminary data.</text>
</comment>
<feature type="domain" description="Histidine kinase" evidence="7">
    <location>
        <begin position="453"/>
        <end position="667"/>
    </location>
</feature>
<feature type="transmembrane region" description="Helical" evidence="6">
    <location>
        <begin position="39"/>
        <end position="58"/>
    </location>
</feature>
<evidence type="ECO:0000313" key="9">
    <source>
        <dbReference type="Proteomes" id="UP001500227"/>
    </source>
</evidence>
<dbReference type="SMART" id="SM01080">
    <property type="entry name" value="CHASE2"/>
    <property type="match status" value="1"/>
</dbReference>
<feature type="transmembrane region" description="Helical" evidence="6">
    <location>
        <begin position="320"/>
        <end position="338"/>
    </location>
</feature>
<dbReference type="SMART" id="SM00387">
    <property type="entry name" value="HATPase_c"/>
    <property type="match status" value="1"/>
</dbReference>
<evidence type="ECO:0000256" key="4">
    <source>
        <dbReference type="ARBA" id="ARBA00022679"/>
    </source>
</evidence>
<dbReference type="RefSeq" id="WP_345371102.1">
    <property type="nucleotide sequence ID" value="NZ_BAABKD010000009.1"/>
</dbReference>
<dbReference type="InterPro" id="IPR036097">
    <property type="entry name" value="HisK_dim/P_sf"/>
</dbReference>
<accession>A0ABP9M9G9</accession>
<dbReference type="PANTHER" id="PTHR43047">
    <property type="entry name" value="TWO-COMPONENT HISTIDINE PROTEIN KINASE"/>
    <property type="match status" value="1"/>
</dbReference>
<reference evidence="9" key="1">
    <citation type="journal article" date="2019" name="Int. J. Syst. Evol. Microbiol.">
        <title>The Global Catalogue of Microorganisms (GCM) 10K type strain sequencing project: providing services to taxonomists for standard genome sequencing and annotation.</title>
        <authorList>
            <consortium name="The Broad Institute Genomics Platform"/>
            <consortium name="The Broad Institute Genome Sequencing Center for Infectious Disease"/>
            <person name="Wu L."/>
            <person name="Ma J."/>
        </authorList>
    </citation>
    <scope>NUCLEOTIDE SEQUENCE [LARGE SCALE GENOMIC DNA]</scope>
    <source>
        <strain evidence="9">JCM 18423</strain>
    </source>
</reference>
<dbReference type="SUPFAM" id="SSF47384">
    <property type="entry name" value="Homodimeric domain of signal transducing histidine kinase"/>
    <property type="match status" value="1"/>
</dbReference>
<keyword evidence="6" id="KW-1133">Transmembrane helix</keyword>
<dbReference type="InterPro" id="IPR036890">
    <property type="entry name" value="HATPase_C_sf"/>
</dbReference>
<evidence type="ECO:0000313" key="8">
    <source>
        <dbReference type="EMBL" id="GAA5091437.1"/>
    </source>
</evidence>
<feature type="transmembrane region" description="Helical" evidence="6">
    <location>
        <begin position="370"/>
        <end position="389"/>
    </location>
</feature>
<dbReference type="SUPFAM" id="SSF55874">
    <property type="entry name" value="ATPase domain of HSP90 chaperone/DNA topoisomerase II/histidine kinase"/>
    <property type="match status" value="1"/>
</dbReference>
<keyword evidence="6" id="KW-0812">Transmembrane</keyword>
<dbReference type="Gene3D" id="3.30.565.10">
    <property type="entry name" value="Histidine kinase-like ATPase, C-terminal domain"/>
    <property type="match status" value="1"/>
</dbReference>
<dbReference type="Pfam" id="PF02518">
    <property type="entry name" value="HATPase_c"/>
    <property type="match status" value="1"/>
</dbReference>
<dbReference type="Pfam" id="PF05226">
    <property type="entry name" value="CHASE2"/>
    <property type="match status" value="1"/>
</dbReference>
<evidence type="ECO:0000256" key="1">
    <source>
        <dbReference type="ARBA" id="ARBA00000085"/>
    </source>
</evidence>
<gene>
    <name evidence="8" type="ORF">GCM10023337_17320</name>
</gene>
<evidence type="ECO:0000256" key="2">
    <source>
        <dbReference type="ARBA" id="ARBA00012438"/>
    </source>
</evidence>
<proteinExistence type="predicted"/>
<dbReference type="Gene3D" id="1.10.287.130">
    <property type="match status" value="1"/>
</dbReference>
<dbReference type="EC" id="2.7.13.3" evidence="2"/>
<keyword evidence="6" id="KW-0472">Membrane</keyword>
<dbReference type="InterPro" id="IPR005467">
    <property type="entry name" value="His_kinase_dom"/>
</dbReference>
<keyword evidence="3" id="KW-0597">Phosphoprotein</keyword>
<organism evidence="8 9">
    <name type="scientific">Paenalcaligenes hermetiae</name>
    <dbReference type="NCBI Taxonomy" id="1157987"/>
    <lineage>
        <taxon>Bacteria</taxon>
        <taxon>Pseudomonadati</taxon>
        <taxon>Pseudomonadota</taxon>
        <taxon>Betaproteobacteria</taxon>
        <taxon>Burkholderiales</taxon>
        <taxon>Alcaligenaceae</taxon>
        <taxon>Paenalcaligenes</taxon>
    </lineage>
</organism>
<evidence type="ECO:0000259" key="7">
    <source>
        <dbReference type="PROSITE" id="PS50109"/>
    </source>
</evidence>
<dbReference type="InterPro" id="IPR007890">
    <property type="entry name" value="CHASE2"/>
</dbReference>
<evidence type="ECO:0000256" key="5">
    <source>
        <dbReference type="ARBA" id="ARBA00022777"/>
    </source>
</evidence>
<comment type="catalytic activity">
    <reaction evidence="1">
        <text>ATP + protein L-histidine = ADP + protein N-phospho-L-histidine.</text>
        <dbReference type="EC" id="2.7.13.3"/>
    </reaction>
</comment>
<keyword evidence="4" id="KW-0808">Transferase</keyword>
<sequence>MGNLFCLPITSLRDAMENSIPAHSESRSALLAGQIKRDWWWVTISLIVFTAALSLLRFELSLERLDFTFYDFQASNAFEYHRPKNTVLIIIDDKSINEVGYWPWRRSEYAALIERLHLAKAVGLDIIFHDKNPFYSADDVQLAYAMEAHGRVVLPTAISADQSRIHKPLNILLESARSTGFINAYPDKDGVVRRAHLFFSLPEEPLHLHFTLAMLLAGGDEGILKQSLQHPLGSTRLIPFLGPPGHFESYAFSDVIQGNIPPSVFKDRYVLVGAWSSGLGDFYPTPLSSAKQTSMSGVEILANQLENTILNNWIRTGSPLINAFFSIIPVLFICFILRHLTPRRAILSTTLILIIIFIGNWFFLHILSLWIPPTAGLIGTVLAYPIWYWRSQETVLRFINNEISQMREQDPELRQALAGRTAPNTLPARLSHLHKAIELLREAQQRKEETLRFISHDMRSPQNSILALVKMQRQNELTLSLDQLLTHVENYASTTLELVDDFMDLARVEAMELEMEPMYLNDLLVEVCDDAWVRAQAKQITVVFDEPEQGVWVNVAPSLFKRALSNLIDNAIKYSSNQTQVTCLVKNKENHVQIVIQDQGWGIPKVDLPYIFQPFKRAHATKTDGPKGSGLGLAFVHAVILRHFGEIRVNSKENVGTRFIIQLPVIPEPGSKHH</sequence>
<dbReference type="PRINTS" id="PR00344">
    <property type="entry name" value="BCTRLSENSOR"/>
</dbReference>
<evidence type="ECO:0000256" key="6">
    <source>
        <dbReference type="SAM" id="Phobius"/>
    </source>
</evidence>
<dbReference type="InterPro" id="IPR003661">
    <property type="entry name" value="HisK_dim/P_dom"/>
</dbReference>
<feature type="transmembrane region" description="Helical" evidence="6">
    <location>
        <begin position="345"/>
        <end position="364"/>
    </location>
</feature>
<name>A0ABP9M9G9_9BURK</name>
<dbReference type="InterPro" id="IPR004358">
    <property type="entry name" value="Sig_transdc_His_kin-like_C"/>
</dbReference>
<dbReference type="InterPro" id="IPR003594">
    <property type="entry name" value="HATPase_dom"/>
</dbReference>
<dbReference type="PROSITE" id="PS50109">
    <property type="entry name" value="HIS_KIN"/>
    <property type="match status" value="1"/>
</dbReference>
<dbReference type="PANTHER" id="PTHR43047:SF72">
    <property type="entry name" value="OSMOSENSING HISTIDINE PROTEIN KINASE SLN1"/>
    <property type="match status" value="1"/>
</dbReference>
<evidence type="ECO:0000256" key="3">
    <source>
        <dbReference type="ARBA" id="ARBA00022553"/>
    </source>
</evidence>
<dbReference type="EMBL" id="BAABKD010000009">
    <property type="protein sequence ID" value="GAA5091437.1"/>
    <property type="molecule type" value="Genomic_DNA"/>
</dbReference>
<dbReference type="CDD" id="cd00082">
    <property type="entry name" value="HisKA"/>
    <property type="match status" value="1"/>
</dbReference>
<protein>
    <recommendedName>
        <fullName evidence="2">histidine kinase</fullName>
        <ecNumber evidence="2">2.7.13.3</ecNumber>
    </recommendedName>
</protein>